<dbReference type="GO" id="GO:0016757">
    <property type="term" value="F:glycosyltransferase activity"/>
    <property type="evidence" value="ECO:0007669"/>
    <property type="project" value="TreeGrafter"/>
</dbReference>
<dbReference type="Proteomes" id="UP000248806">
    <property type="component" value="Unassembled WGS sequence"/>
</dbReference>
<evidence type="ECO:0000259" key="1">
    <source>
        <dbReference type="Pfam" id="PF00534"/>
    </source>
</evidence>
<dbReference type="Pfam" id="PF00534">
    <property type="entry name" value="Glycos_transf_1"/>
    <property type="match status" value="1"/>
</dbReference>
<evidence type="ECO:0000259" key="2">
    <source>
        <dbReference type="Pfam" id="PF13579"/>
    </source>
</evidence>
<dbReference type="RefSeq" id="WP_111318143.1">
    <property type="nucleotide sequence ID" value="NZ_BIFX01000001.1"/>
</dbReference>
<dbReference type="PANTHER" id="PTHR45947">
    <property type="entry name" value="SULFOQUINOVOSYL TRANSFERASE SQD2"/>
    <property type="match status" value="1"/>
</dbReference>
<dbReference type="Pfam" id="PF13579">
    <property type="entry name" value="Glyco_trans_4_4"/>
    <property type="match status" value="1"/>
</dbReference>
<name>A0A326UE79_THEHA</name>
<gene>
    <name evidence="3" type="ORF">EI42_00321</name>
</gene>
<proteinExistence type="predicted"/>
<dbReference type="PANTHER" id="PTHR45947:SF3">
    <property type="entry name" value="SULFOQUINOVOSYL TRANSFERASE SQD2"/>
    <property type="match status" value="1"/>
</dbReference>
<dbReference type="EMBL" id="QKUF01000001">
    <property type="protein sequence ID" value="PZW36151.1"/>
    <property type="molecule type" value="Genomic_DNA"/>
</dbReference>
<organism evidence="3 4">
    <name type="scientific">Thermosporothrix hazakensis</name>
    <dbReference type="NCBI Taxonomy" id="644383"/>
    <lineage>
        <taxon>Bacteria</taxon>
        <taxon>Bacillati</taxon>
        <taxon>Chloroflexota</taxon>
        <taxon>Ktedonobacteria</taxon>
        <taxon>Ktedonobacterales</taxon>
        <taxon>Thermosporotrichaceae</taxon>
        <taxon>Thermosporothrix</taxon>
    </lineage>
</organism>
<keyword evidence="3" id="KW-0808">Transferase</keyword>
<feature type="domain" description="Glycosyl transferase family 1" evidence="1">
    <location>
        <begin position="243"/>
        <end position="407"/>
    </location>
</feature>
<sequence>MPEQPTPGKRLRICVFSFMFHPFVGGSEAQAEKHAQQLRALGHDVTVMTLRHYKHWDKRSIHNGLPILRIGGLYYPDGRLRIGRTGHLPYELMTFIKLWRMRHHFDVIHMMQVGTLGAIAAFITRFTGTPLLISVQSAGPTQEQLTRIRQQGAMLMADTLKGKLPPELLRVPDGDWTAGDLDDMKRSIYWGGLFQRYLKRSHARYQVLSHRSAAYLIANGIAQEKIFRIPNGIDTEQVRPIERRPTPEQRERIITCVARMEYPKGVDVLLHAWARMMREWHSDIQPRLRLVGEGAFRPQIERIASELGILDSVEFLGLRRDVMDLLHQSWGFVLPSRWEGMPNALLEAMACGLPCVATRVSGSEDLIVDQENGLLVPPEDPVAMAQALRHLIEDHEHAERMGQAARTTVERDYNLKAIVHRTVELYYSLLTEKK</sequence>
<evidence type="ECO:0000313" key="3">
    <source>
        <dbReference type="EMBL" id="PZW36151.1"/>
    </source>
</evidence>
<dbReference type="Gene3D" id="3.40.50.2000">
    <property type="entry name" value="Glycogen Phosphorylase B"/>
    <property type="match status" value="3"/>
</dbReference>
<reference evidence="3 4" key="1">
    <citation type="submission" date="2018-06" db="EMBL/GenBank/DDBJ databases">
        <title>Genomic Encyclopedia of Archaeal and Bacterial Type Strains, Phase II (KMG-II): from individual species to whole genera.</title>
        <authorList>
            <person name="Goeker M."/>
        </authorList>
    </citation>
    <scope>NUCLEOTIDE SEQUENCE [LARGE SCALE GENOMIC DNA]</scope>
    <source>
        <strain evidence="3 4">ATCC BAA-1881</strain>
    </source>
</reference>
<dbReference type="SUPFAM" id="SSF53756">
    <property type="entry name" value="UDP-Glycosyltransferase/glycogen phosphorylase"/>
    <property type="match status" value="1"/>
</dbReference>
<dbReference type="OrthoDB" id="9804196at2"/>
<dbReference type="CDD" id="cd03801">
    <property type="entry name" value="GT4_PimA-like"/>
    <property type="match status" value="1"/>
</dbReference>
<dbReference type="InterPro" id="IPR001296">
    <property type="entry name" value="Glyco_trans_1"/>
</dbReference>
<feature type="domain" description="Glycosyltransferase subfamily 4-like N-terminal" evidence="2">
    <location>
        <begin position="25"/>
        <end position="232"/>
    </location>
</feature>
<dbReference type="InterPro" id="IPR028098">
    <property type="entry name" value="Glyco_trans_4-like_N"/>
</dbReference>
<keyword evidence="4" id="KW-1185">Reference proteome</keyword>
<dbReference type="InterPro" id="IPR050194">
    <property type="entry name" value="Glycosyltransferase_grp1"/>
</dbReference>
<dbReference type="AlphaFoldDB" id="A0A326UE79"/>
<evidence type="ECO:0000313" key="4">
    <source>
        <dbReference type="Proteomes" id="UP000248806"/>
    </source>
</evidence>
<protein>
    <submittedName>
        <fullName evidence="3">Glycosyltransferase involved in cell wall biosynthesis</fullName>
    </submittedName>
</protein>
<accession>A0A326UE79</accession>
<comment type="caution">
    <text evidence="3">The sequence shown here is derived from an EMBL/GenBank/DDBJ whole genome shotgun (WGS) entry which is preliminary data.</text>
</comment>